<dbReference type="HOGENOM" id="CLU_013985_34_6_11"/>
<dbReference type="KEGG" id="amd:AMED_1664"/>
<accession>A0A0H3CZG3</accession>
<dbReference type="SUPFAM" id="SSF55729">
    <property type="entry name" value="Acyl-CoA N-acyltransferases (Nat)"/>
    <property type="match status" value="1"/>
</dbReference>
<dbReference type="EMBL" id="CP002000">
    <property type="protein sequence ID" value="ADJ43475.1"/>
    <property type="molecule type" value="Genomic_DNA"/>
</dbReference>
<dbReference type="AlphaFoldDB" id="A0A0H3CZG3"/>
<reference evidence="4 5" key="1">
    <citation type="journal article" date="2010" name="Cell Res.">
        <title>Complete genome sequence of the rifamycin SV-producing Amycolatopsis mediterranei U32 revealed its genetic characteristics in phylogeny and metabolism.</title>
        <authorList>
            <person name="Zhao W."/>
            <person name="Zhong Y."/>
            <person name="Yuan H."/>
            <person name="Wang J."/>
            <person name="Zheng H."/>
            <person name="Wang Y."/>
            <person name="Cen X."/>
            <person name="Xu F."/>
            <person name="Bai J."/>
            <person name="Han X."/>
            <person name="Lu G."/>
            <person name="Zhu Y."/>
            <person name="Shao Z."/>
            <person name="Yan H."/>
            <person name="Li C."/>
            <person name="Peng N."/>
            <person name="Zhang Z."/>
            <person name="Zhang Y."/>
            <person name="Lin W."/>
            <person name="Fan Y."/>
            <person name="Qin Z."/>
            <person name="Hu Y."/>
            <person name="Zhu B."/>
            <person name="Wang S."/>
            <person name="Ding X."/>
            <person name="Zhao G.P."/>
        </authorList>
    </citation>
    <scope>NUCLEOTIDE SEQUENCE [LARGE SCALE GENOMIC DNA]</scope>
    <source>
        <strain evidence="5">U-32</strain>
    </source>
</reference>
<dbReference type="CDD" id="cd04301">
    <property type="entry name" value="NAT_SF"/>
    <property type="match status" value="1"/>
</dbReference>
<dbReference type="RefSeq" id="WP_013223561.1">
    <property type="nucleotide sequence ID" value="NC_014318.1"/>
</dbReference>
<dbReference type="InterPro" id="IPR050832">
    <property type="entry name" value="Bact_Acetyltransf"/>
</dbReference>
<protein>
    <recommendedName>
        <fullName evidence="3">N-acetyltransferase domain-containing protein</fullName>
    </recommendedName>
</protein>
<dbReference type="Proteomes" id="UP000000328">
    <property type="component" value="Chromosome"/>
</dbReference>
<keyword evidence="2" id="KW-0012">Acyltransferase</keyword>
<evidence type="ECO:0000313" key="4">
    <source>
        <dbReference type="EMBL" id="ADJ43475.1"/>
    </source>
</evidence>
<dbReference type="PROSITE" id="PS51186">
    <property type="entry name" value="GNAT"/>
    <property type="match status" value="1"/>
</dbReference>
<dbReference type="PANTHER" id="PTHR43877">
    <property type="entry name" value="AMINOALKYLPHOSPHONATE N-ACETYLTRANSFERASE-RELATED-RELATED"/>
    <property type="match status" value="1"/>
</dbReference>
<dbReference type="eggNOG" id="COG0454">
    <property type="taxonomic scope" value="Bacteria"/>
</dbReference>
<sequence>MEVIRRARATDIEALVRLFAAPGEPLAAALRELMNTPHVTLVVAEDDNGVAGTAQLTVLRGLSWDGAPRGLLEGIRAARRGVTSALLTWGIDEARRRGCARIHLDSGVNRADLRDFYARFGFEYSYQGFTRVL</sequence>
<feature type="domain" description="N-acetyltransferase" evidence="3">
    <location>
        <begin position="2"/>
        <end position="133"/>
    </location>
</feature>
<evidence type="ECO:0000256" key="2">
    <source>
        <dbReference type="ARBA" id="ARBA00023315"/>
    </source>
</evidence>
<dbReference type="InterPro" id="IPR016181">
    <property type="entry name" value="Acyl_CoA_acyltransferase"/>
</dbReference>
<evidence type="ECO:0000256" key="1">
    <source>
        <dbReference type="ARBA" id="ARBA00022679"/>
    </source>
</evidence>
<dbReference type="Pfam" id="PF00583">
    <property type="entry name" value="Acetyltransf_1"/>
    <property type="match status" value="1"/>
</dbReference>
<dbReference type="InterPro" id="IPR000182">
    <property type="entry name" value="GNAT_dom"/>
</dbReference>
<proteinExistence type="predicted"/>
<dbReference type="GO" id="GO:0016747">
    <property type="term" value="F:acyltransferase activity, transferring groups other than amino-acyl groups"/>
    <property type="evidence" value="ECO:0007669"/>
    <property type="project" value="InterPro"/>
</dbReference>
<dbReference type="OrthoDB" id="9789603at2"/>
<evidence type="ECO:0000313" key="5">
    <source>
        <dbReference type="Proteomes" id="UP000000328"/>
    </source>
</evidence>
<keyword evidence="1" id="KW-0808">Transferase</keyword>
<gene>
    <name evidence="4" type="ordered locus">AMED_1664</name>
</gene>
<dbReference type="PANTHER" id="PTHR43877:SF2">
    <property type="entry name" value="AMINOALKYLPHOSPHONATE N-ACETYLTRANSFERASE-RELATED"/>
    <property type="match status" value="1"/>
</dbReference>
<dbReference type="PATRIC" id="fig|749927.5.peg.1711"/>
<name>A0A0H3CZG3_AMYMU</name>
<dbReference type="Gene3D" id="3.40.630.30">
    <property type="match status" value="1"/>
</dbReference>
<evidence type="ECO:0000259" key="3">
    <source>
        <dbReference type="PROSITE" id="PS51186"/>
    </source>
</evidence>
<dbReference type="GeneID" id="92869453"/>
<organism evidence="4 5">
    <name type="scientific">Amycolatopsis mediterranei (strain U-32)</name>
    <dbReference type="NCBI Taxonomy" id="749927"/>
    <lineage>
        <taxon>Bacteria</taxon>
        <taxon>Bacillati</taxon>
        <taxon>Actinomycetota</taxon>
        <taxon>Actinomycetes</taxon>
        <taxon>Pseudonocardiales</taxon>
        <taxon>Pseudonocardiaceae</taxon>
        <taxon>Amycolatopsis</taxon>
    </lineage>
</organism>